<accession>A0ABT8NA44</accession>
<protein>
    <submittedName>
        <fullName evidence="3">WecB/TagA/CpsF family glycosyltransferase</fullName>
    </submittedName>
</protein>
<dbReference type="Proteomes" id="UP001172142">
    <property type="component" value="Unassembled WGS sequence"/>
</dbReference>
<name>A0ABT8NA44_9BACL</name>
<dbReference type="RefSeq" id="WP_301854968.1">
    <property type="nucleotide sequence ID" value="NZ_JAUJWU010000001.1"/>
</dbReference>
<keyword evidence="4" id="KW-1185">Reference proteome</keyword>
<evidence type="ECO:0000313" key="3">
    <source>
        <dbReference type="EMBL" id="MDN7244549.1"/>
    </source>
</evidence>
<reference evidence="3 4" key="1">
    <citation type="submission" date="2023-07" db="EMBL/GenBank/DDBJ databases">
        <title>Novel species in genus Planococcus.</title>
        <authorList>
            <person name="Ning S."/>
        </authorList>
    </citation>
    <scope>NUCLEOTIDE SEQUENCE [LARGE SCALE GENOMIC DNA]</scope>
    <source>
        <strain evidence="3 4">N017</strain>
    </source>
</reference>
<dbReference type="NCBIfam" id="TIGR00696">
    <property type="entry name" value="wecG_tagA_cpsF"/>
    <property type="match status" value="1"/>
</dbReference>
<dbReference type="CDD" id="cd06533">
    <property type="entry name" value="Glyco_transf_WecG_TagA"/>
    <property type="match status" value="1"/>
</dbReference>
<comment type="caution">
    <text evidence="3">The sequence shown here is derived from an EMBL/GenBank/DDBJ whole genome shotgun (WGS) entry which is preliminary data.</text>
</comment>
<dbReference type="PANTHER" id="PTHR34136:SF1">
    <property type="entry name" value="UDP-N-ACETYL-D-MANNOSAMINURONIC ACID TRANSFERASE"/>
    <property type="match status" value="1"/>
</dbReference>
<organism evidence="3 4">
    <name type="scientific">Planococcus shenhongbingii</name>
    <dbReference type="NCBI Taxonomy" id="3058398"/>
    <lineage>
        <taxon>Bacteria</taxon>
        <taxon>Bacillati</taxon>
        <taxon>Bacillota</taxon>
        <taxon>Bacilli</taxon>
        <taxon>Bacillales</taxon>
        <taxon>Caryophanaceae</taxon>
        <taxon>Planococcus</taxon>
    </lineage>
</organism>
<dbReference type="InterPro" id="IPR004629">
    <property type="entry name" value="WecG_TagA_CpsF"/>
</dbReference>
<evidence type="ECO:0000256" key="1">
    <source>
        <dbReference type="ARBA" id="ARBA00022676"/>
    </source>
</evidence>
<evidence type="ECO:0000313" key="4">
    <source>
        <dbReference type="Proteomes" id="UP001172142"/>
    </source>
</evidence>
<dbReference type="EMBL" id="JAUJWU010000001">
    <property type="protein sequence ID" value="MDN7244549.1"/>
    <property type="molecule type" value="Genomic_DNA"/>
</dbReference>
<gene>
    <name evidence="3" type="ORF">QWY13_03505</name>
</gene>
<sequence length="254" mass="29057">MAKSQVMITDTFIDNLSREALLKKVFEKVEEHRKSVFIVTANPEIVMTARKSSLYRESLLKADFIIPDGYGIMLASKVLKQPLEEKIVGYELLHTFLKYASKKEKSVYFFGARKGIADLAARNAIELYPNIKIAGIRDGYSGHGDHIAEEIANTNPDFVFIGLGVPLQEQWAAKYKYLFEASVLMGVGGSFDVLSGTVKRAPQIWLKYNLEWLYRLLTQPTRGKRMVQLPVFMVTVFKQKWLNSNKKPKQRRIF</sequence>
<keyword evidence="2" id="KW-0808">Transferase</keyword>
<dbReference type="Pfam" id="PF03808">
    <property type="entry name" value="Glyco_tran_WecG"/>
    <property type="match status" value="1"/>
</dbReference>
<keyword evidence="1" id="KW-0328">Glycosyltransferase</keyword>
<dbReference type="PANTHER" id="PTHR34136">
    <property type="match status" value="1"/>
</dbReference>
<evidence type="ECO:0000256" key="2">
    <source>
        <dbReference type="ARBA" id="ARBA00022679"/>
    </source>
</evidence>
<proteinExistence type="predicted"/>